<accession>A0AA35QRC6</accession>
<protein>
    <submittedName>
        <fullName evidence="1">Uncharacterized protein</fullName>
    </submittedName>
</protein>
<evidence type="ECO:0000313" key="2">
    <source>
        <dbReference type="Proteomes" id="UP001178461"/>
    </source>
</evidence>
<evidence type="ECO:0000313" key="1">
    <source>
        <dbReference type="EMBL" id="CAI7935580.1"/>
    </source>
</evidence>
<dbReference type="Proteomes" id="UP001178461">
    <property type="component" value="Unassembled WGS sequence"/>
</dbReference>
<keyword evidence="2" id="KW-1185">Reference proteome</keyword>
<name>A0AA35QRC6_9SAUR</name>
<sequence length="50" mass="5348">RPGGDKSACPGAFQPRDVYGCGKFASQCVCARVCVLLAPLELVPAQRRQQ</sequence>
<feature type="non-terminal residue" evidence="1">
    <location>
        <position position="1"/>
    </location>
</feature>
<gene>
    <name evidence="1" type="ORF">PODLI_1B025013</name>
</gene>
<feature type="non-terminal residue" evidence="1">
    <location>
        <position position="50"/>
    </location>
</feature>
<reference evidence="1" key="1">
    <citation type="submission" date="2022-12" db="EMBL/GenBank/DDBJ databases">
        <authorList>
            <person name="Alioto T."/>
            <person name="Alioto T."/>
            <person name="Gomez Garrido J."/>
        </authorList>
    </citation>
    <scope>NUCLEOTIDE SEQUENCE</scope>
</reference>
<comment type="caution">
    <text evidence="1">The sequence shown here is derived from an EMBL/GenBank/DDBJ whole genome shotgun (WGS) entry which is preliminary data.</text>
</comment>
<proteinExistence type="predicted"/>
<organism evidence="1 2">
    <name type="scientific">Podarcis lilfordi</name>
    <name type="common">Lilford's wall lizard</name>
    <dbReference type="NCBI Taxonomy" id="74358"/>
    <lineage>
        <taxon>Eukaryota</taxon>
        <taxon>Metazoa</taxon>
        <taxon>Chordata</taxon>
        <taxon>Craniata</taxon>
        <taxon>Vertebrata</taxon>
        <taxon>Euteleostomi</taxon>
        <taxon>Lepidosauria</taxon>
        <taxon>Squamata</taxon>
        <taxon>Bifurcata</taxon>
        <taxon>Unidentata</taxon>
        <taxon>Episquamata</taxon>
        <taxon>Laterata</taxon>
        <taxon>Lacertibaenia</taxon>
        <taxon>Lacertidae</taxon>
        <taxon>Podarcis</taxon>
    </lineage>
</organism>
<dbReference type="EMBL" id="CANTUW010001721">
    <property type="protein sequence ID" value="CAI7935580.1"/>
    <property type="molecule type" value="Genomic_DNA"/>
</dbReference>
<dbReference type="AlphaFoldDB" id="A0AA35QRC6"/>